<dbReference type="Proteomes" id="UP000530660">
    <property type="component" value="Unassembled WGS sequence"/>
</dbReference>
<dbReference type="GO" id="GO:0005739">
    <property type="term" value="C:mitochondrion"/>
    <property type="evidence" value="ECO:0007669"/>
    <property type="project" value="UniProtKB-SubCell"/>
</dbReference>
<reference evidence="4 5" key="1">
    <citation type="journal article" date="2020" name="J. Phycol.">
        <title>Comparative genome analysis reveals Cyanidiococcus gen. nov., a new extremophilic red algal genus sister to Cyanidioschyzon (Cyanidioschyzonaceae, Rhodophyta).</title>
        <authorList>
            <person name="Liu S.-L."/>
            <person name="Chiang Y.-R."/>
            <person name="Yoon H.S."/>
            <person name="Fu H.-Y."/>
        </authorList>
    </citation>
    <scope>NUCLEOTIDE SEQUENCE [LARGE SCALE GENOMIC DNA]</scope>
    <source>
        <strain evidence="4 5">THAL066</strain>
    </source>
</reference>
<keyword evidence="5" id="KW-1185">Reference proteome</keyword>
<dbReference type="PANTHER" id="PTHR22977:SF5">
    <property type="entry name" value="COX ASSEMBLY MITOCHONDRIAL PROTEIN HOMOLOG"/>
    <property type="match status" value="1"/>
</dbReference>
<proteinExistence type="inferred from homology"/>
<keyword evidence="3" id="KW-0496">Mitochondrion</keyword>
<organism evidence="4 5">
    <name type="scientific">Cyanidiococcus yangmingshanensis</name>
    <dbReference type="NCBI Taxonomy" id="2690220"/>
    <lineage>
        <taxon>Eukaryota</taxon>
        <taxon>Rhodophyta</taxon>
        <taxon>Bangiophyceae</taxon>
        <taxon>Cyanidiales</taxon>
        <taxon>Cyanidiaceae</taxon>
        <taxon>Cyanidiococcus</taxon>
    </lineage>
</organism>
<evidence type="ECO:0000313" key="5">
    <source>
        <dbReference type="Proteomes" id="UP000530660"/>
    </source>
</evidence>
<keyword evidence="2" id="KW-1015">Disulfide bond</keyword>
<evidence type="ECO:0000313" key="4">
    <source>
        <dbReference type="EMBL" id="KAF6000631.1"/>
    </source>
</evidence>
<gene>
    <name evidence="4" type="ORF">F1559_000242</name>
</gene>
<dbReference type="PANTHER" id="PTHR22977">
    <property type="entry name" value="COX ASSEMBLY MITOCHONDRIAL PROTEIN"/>
    <property type="match status" value="1"/>
</dbReference>
<comment type="similarity">
    <text evidence="1 3">Belongs to the CMC family.</text>
</comment>
<dbReference type="Pfam" id="PF08583">
    <property type="entry name" value="Cmc1"/>
    <property type="match status" value="1"/>
</dbReference>
<name>A0A7J7IE70_9RHOD</name>
<dbReference type="AlphaFoldDB" id="A0A7J7IE70"/>
<accession>A0A7J7IE70</accession>
<evidence type="ECO:0000256" key="1">
    <source>
        <dbReference type="ARBA" id="ARBA00007347"/>
    </source>
</evidence>
<sequence>MATGAPAPDSELDPELDPELTNLAELQVIERMRKAAFAKCEEQVQAYVACTRERTVSVIWACRSLLHSLNECVRQYTGAEDHRLHRIEYAKDHPSAVKSWNRASEPQTRP</sequence>
<dbReference type="InterPro" id="IPR013892">
    <property type="entry name" value="Cyt_c_biogenesis_Cmc1-like"/>
</dbReference>
<comment type="caution">
    <text evidence="4">The sequence shown here is derived from an EMBL/GenBank/DDBJ whole genome shotgun (WGS) entry which is preliminary data.</text>
</comment>
<dbReference type="EMBL" id="VWRR01000018">
    <property type="protein sequence ID" value="KAF6000631.1"/>
    <property type="molecule type" value="Genomic_DNA"/>
</dbReference>
<evidence type="ECO:0000256" key="3">
    <source>
        <dbReference type="RuleBase" id="RU364104"/>
    </source>
</evidence>
<comment type="subcellular location">
    <subcellularLocation>
        <location evidence="3">Mitochondrion</location>
    </subcellularLocation>
</comment>
<dbReference type="OrthoDB" id="6224010at2759"/>
<evidence type="ECO:0000256" key="2">
    <source>
        <dbReference type="ARBA" id="ARBA00023157"/>
    </source>
</evidence>
<protein>
    <recommendedName>
        <fullName evidence="3">COX assembly mitochondrial protein</fullName>
    </recommendedName>
</protein>